<comment type="caution">
    <text evidence="1">The sequence shown here is derived from an EMBL/GenBank/DDBJ whole genome shotgun (WGS) entry which is preliminary data.</text>
</comment>
<organism evidence="1 2">
    <name type="scientific">Zalerion maritima</name>
    <dbReference type="NCBI Taxonomy" id="339359"/>
    <lineage>
        <taxon>Eukaryota</taxon>
        <taxon>Fungi</taxon>
        <taxon>Dikarya</taxon>
        <taxon>Ascomycota</taxon>
        <taxon>Pezizomycotina</taxon>
        <taxon>Sordariomycetes</taxon>
        <taxon>Lulworthiomycetidae</taxon>
        <taxon>Lulworthiales</taxon>
        <taxon>Lulworthiaceae</taxon>
        <taxon>Zalerion</taxon>
    </lineage>
</organism>
<dbReference type="EMBL" id="JAKWBI020000329">
    <property type="protein sequence ID" value="KAJ2896490.1"/>
    <property type="molecule type" value="Genomic_DNA"/>
</dbReference>
<gene>
    <name evidence="1" type="ORF">MKZ38_005478</name>
</gene>
<accession>A0AAD5WQ87</accession>
<keyword evidence="2" id="KW-1185">Reference proteome</keyword>
<proteinExistence type="predicted"/>
<sequence>MAIDLLGPSARDAHCTFPPGYSTIRTPLPHPVEVYDPKTIASTAAEAATGQGHAVHTPVRLMYTKSKDDYKVLIDKLFLDPFVPARPGPIDSVPVFTRHKAAAASSTEG</sequence>
<protein>
    <submittedName>
        <fullName evidence="1">Uncharacterized protein</fullName>
    </submittedName>
</protein>
<evidence type="ECO:0000313" key="1">
    <source>
        <dbReference type="EMBL" id="KAJ2896490.1"/>
    </source>
</evidence>
<name>A0AAD5WQ87_9PEZI</name>
<evidence type="ECO:0000313" key="2">
    <source>
        <dbReference type="Proteomes" id="UP001201980"/>
    </source>
</evidence>
<dbReference type="AlphaFoldDB" id="A0AAD5WQ87"/>
<dbReference type="Proteomes" id="UP001201980">
    <property type="component" value="Unassembled WGS sequence"/>
</dbReference>
<reference evidence="1" key="1">
    <citation type="submission" date="2022-07" db="EMBL/GenBank/DDBJ databases">
        <title>Draft genome sequence of Zalerion maritima ATCC 34329, a (micro)plastics degrading marine fungus.</title>
        <authorList>
            <person name="Paco A."/>
            <person name="Goncalves M.F.M."/>
            <person name="Rocha-Santos T.A.P."/>
            <person name="Alves A."/>
        </authorList>
    </citation>
    <scope>NUCLEOTIDE SEQUENCE</scope>
    <source>
        <strain evidence="1">ATCC 34329</strain>
    </source>
</reference>